<keyword evidence="7 11" id="KW-0521">NADP</keyword>
<sequence length="342" mass="36401">MDDIAGRKTEHIRLCLEEEVGAEGISTGFEKYRFRHNALPELNFDEISLNTIFLGAPVRTPLLISSMTGGSELAAMINDRLAEAAERRGWAMGVGSVRAAVERDELSTTFAVRRKAPTIPIIANLGAVQLNYGFGAADCMRAVEISGADMLVLHLNSMQEVFQPEGNQAFSGLLSRIEDICRSLPIPVGVKEVGWGIDGGTAKRLRGAGVAFIDVAGAGGTSWSQVEKFRSADPVRRVAAEAFADWGIPTAECIREVRAAVPDAAVIGSGGLNTGVDAAKALALGADLAGFGRALLEPAVHSEERLDALLERVEFELRTAMFGIGAGDIPALCGTQRLVRRE</sequence>
<dbReference type="PANTHER" id="PTHR43665:SF1">
    <property type="entry name" value="ISOPENTENYL-DIPHOSPHATE DELTA-ISOMERASE"/>
    <property type="match status" value="1"/>
</dbReference>
<feature type="domain" description="FMN-dependent dehydrogenase" evidence="12">
    <location>
        <begin position="174"/>
        <end position="332"/>
    </location>
</feature>
<reference evidence="14" key="1">
    <citation type="journal article" date="2019" name="Int. J. Syst. Evol. Microbiol.">
        <title>The Global Catalogue of Microorganisms (GCM) 10K type strain sequencing project: providing services to taxonomists for standard genome sequencing and annotation.</title>
        <authorList>
            <consortium name="The Broad Institute Genomics Platform"/>
            <consortium name="The Broad Institute Genome Sequencing Center for Infectious Disease"/>
            <person name="Wu L."/>
            <person name="Ma J."/>
        </authorList>
    </citation>
    <scope>NUCLEOTIDE SEQUENCE [LARGE SCALE GENOMIC DNA]</scope>
    <source>
        <strain evidence="14">CGMCC 1.12769</strain>
    </source>
</reference>
<dbReference type="PIRSF" id="PIRSF003314">
    <property type="entry name" value="IPP_isomerase"/>
    <property type="match status" value="1"/>
</dbReference>
<proteinExistence type="inferred from homology"/>
<dbReference type="InterPro" id="IPR000262">
    <property type="entry name" value="FMN-dep_DH"/>
</dbReference>
<comment type="similarity">
    <text evidence="11">Belongs to the IPP isomerase type 2 family.</text>
</comment>
<evidence type="ECO:0000256" key="9">
    <source>
        <dbReference type="ARBA" id="ARBA00023235"/>
    </source>
</evidence>
<keyword evidence="6 11" id="KW-0460">Magnesium</keyword>
<dbReference type="InterPro" id="IPR011179">
    <property type="entry name" value="IPdP_isomerase"/>
</dbReference>
<protein>
    <recommendedName>
        <fullName evidence="11">Isopentenyl-diphosphate delta-isomerase</fullName>
        <shortName evidence="11">IPP isomerase</shortName>
        <ecNumber evidence="11">5.3.3.2</ecNumber>
    </recommendedName>
    <alternativeName>
        <fullName evidence="11">Isopentenyl diphosphate:dimethylallyl diphosphate isomerase</fullName>
    </alternativeName>
    <alternativeName>
        <fullName evidence="11">Isopentenyl pyrophosphate isomerase</fullName>
    </alternativeName>
    <alternativeName>
        <fullName evidence="11">Type 2 isopentenyl diphosphate isomerase</fullName>
        <shortName evidence="11">IDI-2</shortName>
    </alternativeName>
</protein>
<keyword evidence="5 11" id="KW-0479">Metal-binding</keyword>
<evidence type="ECO:0000256" key="8">
    <source>
        <dbReference type="ARBA" id="ARBA00023229"/>
    </source>
</evidence>
<keyword evidence="2 11" id="KW-0963">Cytoplasm</keyword>
<feature type="binding site" evidence="11">
    <location>
        <position position="160"/>
    </location>
    <ligand>
        <name>Mg(2+)</name>
        <dbReference type="ChEBI" id="CHEBI:18420"/>
    </ligand>
</feature>
<comment type="caution">
    <text evidence="13">The sequence shown here is derived from an EMBL/GenBank/DDBJ whole genome shotgun (WGS) entry which is preliminary data.</text>
</comment>
<evidence type="ECO:0000256" key="10">
    <source>
        <dbReference type="ARBA" id="ARBA00025810"/>
    </source>
</evidence>
<comment type="caution">
    <text evidence="11">Lacks conserved residue(s) required for the propagation of feature annotation.</text>
</comment>
<dbReference type="SUPFAM" id="SSF51395">
    <property type="entry name" value="FMN-linked oxidoreductases"/>
    <property type="match status" value="1"/>
</dbReference>
<comment type="catalytic activity">
    <reaction evidence="11">
        <text>isopentenyl diphosphate = dimethylallyl diphosphate</text>
        <dbReference type="Rhea" id="RHEA:23284"/>
        <dbReference type="ChEBI" id="CHEBI:57623"/>
        <dbReference type="ChEBI" id="CHEBI:128769"/>
        <dbReference type="EC" id="5.3.3.2"/>
    </reaction>
</comment>
<evidence type="ECO:0000313" key="14">
    <source>
        <dbReference type="Proteomes" id="UP000659344"/>
    </source>
</evidence>
<keyword evidence="14" id="KW-1185">Reference proteome</keyword>
<dbReference type="CDD" id="cd02811">
    <property type="entry name" value="IDI-2_FMN"/>
    <property type="match status" value="1"/>
</dbReference>
<comment type="subunit">
    <text evidence="10 11">Homooctamer. Dimer of tetramers.</text>
</comment>
<evidence type="ECO:0000256" key="6">
    <source>
        <dbReference type="ARBA" id="ARBA00022842"/>
    </source>
</evidence>
<evidence type="ECO:0000256" key="4">
    <source>
        <dbReference type="ARBA" id="ARBA00022643"/>
    </source>
</evidence>
<feature type="binding site" evidence="11">
    <location>
        <begin position="7"/>
        <end position="8"/>
    </location>
    <ligand>
        <name>substrate</name>
    </ligand>
</feature>
<evidence type="ECO:0000259" key="12">
    <source>
        <dbReference type="Pfam" id="PF01070"/>
    </source>
</evidence>
<feature type="binding site" evidence="11">
    <location>
        <position position="191"/>
    </location>
    <ligand>
        <name>FMN</name>
        <dbReference type="ChEBI" id="CHEBI:58210"/>
    </ligand>
</feature>
<keyword evidence="4 11" id="KW-0288">FMN</keyword>
<comment type="cofactor">
    <cofactor evidence="1 11">
        <name>FMN</name>
        <dbReference type="ChEBI" id="CHEBI:58210"/>
    </cofactor>
</comment>
<feature type="binding site" evidence="11">
    <location>
        <position position="65"/>
    </location>
    <ligand>
        <name>FMN</name>
        <dbReference type="ChEBI" id="CHEBI:58210"/>
    </ligand>
</feature>
<feature type="binding site" evidence="11">
    <location>
        <position position="159"/>
    </location>
    <ligand>
        <name>substrate</name>
    </ligand>
</feature>
<dbReference type="Proteomes" id="UP000659344">
    <property type="component" value="Unassembled WGS sequence"/>
</dbReference>
<evidence type="ECO:0000256" key="7">
    <source>
        <dbReference type="ARBA" id="ARBA00022857"/>
    </source>
</evidence>
<evidence type="ECO:0000256" key="5">
    <source>
        <dbReference type="ARBA" id="ARBA00022723"/>
    </source>
</evidence>
<evidence type="ECO:0000256" key="3">
    <source>
        <dbReference type="ARBA" id="ARBA00022630"/>
    </source>
</evidence>
<accession>A0ABQ1YNC6</accession>
<feature type="binding site" evidence="11">
    <location>
        <position position="124"/>
    </location>
    <ligand>
        <name>FMN</name>
        <dbReference type="ChEBI" id="CHEBI:58210"/>
    </ligand>
</feature>
<feature type="binding site" evidence="11">
    <location>
        <begin position="66"/>
        <end position="68"/>
    </location>
    <ligand>
        <name>FMN</name>
        <dbReference type="ChEBI" id="CHEBI:58210"/>
    </ligand>
</feature>
<comment type="subcellular location">
    <subcellularLocation>
        <location evidence="11">Cytoplasm</location>
    </subcellularLocation>
</comment>
<keyword evidence="9 11" id="KW-0413">Isomerase</keyword>
<comment type="cofactor">
    <cofactor evidence="11">
        <name>Mg(2+)</name>
        <dbReference type="ChEBI" id="CHEBI:18420"/>
    </cofactor>
</comment>
<evidence type="ECO:0000256" key="1">
    <source>
        <dbReference type="ARBA" id="ARBA00001917"/>
    </source>
</evidence>
<name>A0ABQ1YNC6_9BACL</name>
<gene>
    <name evidence="11 13" type="primary">fni</name>
    <name evidence="13" type="ORF">GCM10008013_37130</name>
</gene>
<comment type="cofactor">
    <cofactor evidence="11">
        <name>NADPH</name>
        <dbReference type="ChEBI" id="CHEBI:57783"/>
    </cofactor>
</comment>
<dbReference type="NCBIfam" id="TIGR02151">
    <property type="entry name" value="IPP_isom_2"/>
    <property type="match status" value="1"/>
</dbReference>
<dbReference type="HAMAP" id="MF_00354">
    <property type="entry name" value="Idi_2"/>
    <property type="match status" value="1"/>
</dbReference>
<dbReference type="Pfam" id="PF01070">
    <property type="entry name" value="FMN_dh"/>
    <property type="match status" value="1"/>
</dbReference>
<dbReference type="EMBL" id="BMFT01000002">
    <property type="protein sequence ID" value="GGH32604.1"/>
    <property type="molecule type" value="Genomic_DNA"/>
</dbReference>
<feature type="binding site" evidence="11">
    <location>
        <begin position="96"/>
        <end position="98"/>
    </location>
    <ligand>
        <name>substrate</name>
    </ligand>
</feature>
<evidence type="ECO:0000256" key="11">
    <source>
        <dbReference type="HAMAP-Rule" id="MF_00354"/>
    </source>
</evidence>
<keyword evidence="8 11" id="KW-0414">Isoprene biosynthesis</keyword>
<organism evidence="13 14">
    <name type="scientific">Paenibacillus segetis</name>
    <dbReference type="NCBI Taxonomy" id="1325360"/>
    <lineage>
        <taxon>Bacteria</taxon>
        <taxon>Bacillati</taxon>
        <taxon>Bacillota</taxon>
        <taxon>Bacilli</taxon>
        <taxon>Bacillales</taxon>
        <taxon>Paenibacillaceae</taxon>
        <taxon>Paenibacillus</taxon>
    </lineage>
</organism>
<dbReference type="Gene3D" id="3.20.20.70">
    <property type="entry name" value="Aldolase class I"/>
    <property type="match status" value="1"/>
</dbReference>
<dbReference type="InterPro" id="IPR013785">
    <property type="entry name" value="Aldolase_TIM"/>
</dbReference>
<feature type="binding site" evidence="11">
    <location>
        <position position="96"/>
    </location>
    <ligand>
        <name>FMN</name>
        <dbReference type="ChEBI" id="CHEBI:58210"/>
    </ligand>
</feature>
<keyword evidence="3 11" id="KW-0285">Flavoprotein</keyword>
<evidence type="ECO:0000313" key="13">
    <source>
        <dbReference type="EMBL" id="GGH32604.1"/>
    </source>
</evidence>
<feature type="binding site" evidence="11">
    <location>
        <position position="221"/>
    </location>
    <ligand>
        <name>FMN</name>
        <dbReference type="ChEBI" id="CHEBI:58210"/>
    </ligand>
</feature>
<evidence type="ECO:0000256" key="2">
    <source>
        <dbReference type="ARBA" id="ARBA00022490"/>
    </source>
</evidence>
<dbReference type="EC" id="5.3.3.2" evidence="11"/>
<dbReference type="RefSeq" id="WP_188541333.1">
    <property type="nucleotide sequence ID" value="NZ_BMFT01000002.1"/>
</dbReference>
<dbReference type="PANTHER" id="PTHR43665">
    <property type="entry name" value="ISOPENTENYL-DIPHOSPHATE DELTA-ISOMERASE"/>
    <property type="match status" value="1"/>
</dbReference>
<comment type="function">
    <text evidence="11">Involved in the biosynthesis of isoprenoids. Catalyzes the 1,3-allylic rearrangement of the homoallylic substrate isopentenyl (IPP) to its allylic isomer, dimethylallyl diphosphate (DMAPP).</text>
</comment>